<dbReference type="Proteomes" id="UP001157946">
    <property type="component" value="Unassembled WGS sequence"/>
</dbReference>
<evidence type="ECO:0000256" key="4">
    <source>
        <dbReference type="ARBA" id="ARBA00022692"/>
    </source>
</evidence>
<evidence type="ECO:0000256" key="1">
    <source>
        <dbReference type="ARBA" id="ARBA00004651"/>
    </source>
</evidence>
<keyword evidence="4 7" id="KW-0812">Transmembrane</keyword>
<protein>
    <submittedName>
        <fullName evidence="9">Uncharacterized membrane protein YcaP, DUF421 family</fullName>
    </submittedName>
</protein>
<feature type="transmembrane region" description="Helical" evidence="7">
    <location>
        <begin position="33"/>
        <end position="53"/>
    </location>
</feature>
<sequence length="286" mass="32279">MPDWIAVALRTLVAIIILFVLTKLLGKRQVNQLSLFEYITGITIGSLAAYIPLEMGEKWHLGIVSLAIWATVAFGIELLQLKSKKAREWLDGKATILIKNGKVLEDNLKKERITIEEMMAQLRNKNIFNVSDVEFAVMEANGNINVLPYKDRRPVTAKMLGLQVGHEDEPHVVIEDGAILDEELATRGLNRGWLQTELEKQGVALENVFIGQVDSDGQLYTDLYDDQIQIQPPQEKAKLLATLKKCEADLEMFSLSTDDEQAKKLYEQSSHQLQKVIKEIKPQLIS</sequence>
<dbReference type="PANTHER" id="PTHR34582:SF7">
    <property type="entry name" value="UPF0702 TRANSMEMBRANE PROTEIN YDFS"/>
    <property type="match status" value="1"/>
</dbReference>
<evidence type="ECO:0000256" key="2">
    <source>
        <dbReference type="ARBA" id="ARBA00006448"/>
    </source>
</evidence>
<dbReference type="GO" id="GO:0005886">
    <property type="term" value="C:plasma membrane"/>
    <property type="evidence" value="ECO:0007669"/>
    <property type="project" value="UniProtKB-SubCell"/>
</dbReference>
<feature type="domain" description="YetF C-terminal" evidence="8">
    <location>
        <begin position="82"/>
        <end position="214"/>
    </location>
</feature>
<dbReference type="InterPro" id="IPR007353">
    <property type="entry name" value="DUF421"/>
</dbReference>
<dbReference type="RefSeq" id="WP_102991708.1">
    <property type="nucleotide sequence ID" value="NZ_FXTU01000001.1"/>
</dbReference>
<evidence type="ECO:0000256" key="5">
    <source>
        <dbReference type="ARBA" id="ARBA00022989"/>
    </source>
</evidence>
<accession>A0AA45WJ74</accession>
<keyword evidence="10" id="KW-1185">Reference proteome</keyword>
<organism evidence="9 10">
    <name type="scientific">Laceyella tengchongensis</name>
    <dbReference type="NCBI Taxonomy" id="574699"/>
    <lineage>
        <taxon>Bacteria</taxon>
        <taxon>Bacillati</taxon>
        <taxon>Bacillota</taxon>
        <taxon>Bacilli</taxon>
        <taxon>Bacillales</taxon>
        <taxon>Thermoactinomycetaceae</taxon>
        <taxon>Laceyella</taxon>
    </lineage>
</organism>
<dbReference type="InterPro" id="IPR023090">
    <property type="entry name" value="UPF0702_alpha/beta_dom_sf"/>
</dbReference>
<evidence type="ECO:0000256" key="7">
    <source>
        <dbReference type="SAM" id="Phobius"/>
    </source>
</evidence>
<gene>
    <name evidence="9" type="ORF">SAMN06265361_101327</name>
</gene>
<keyword evidence="6 7" id="KW-0472">Membrane</keyword>
<dbReference type="AlphaFoldDB" id="A0AA45WJ74"/>
<dbReference type="InterPro" id="IPR012452">
    <property type="entry name" value="DUF1657"/>
</dbReference>
<comment type="subcellular location">
    <subcellularLocation>
        <location evidence="1">Cell membrane</location>
        <topology evidence="1">Multi-pass membrane protein</topology>
    </subcellularLocation>
</comment>
<evidence type="ECO:0000256" key="3">
    <source>
        <dbReference type="ARBA" id="ARBA00022475"/>
    </source>
</evidence>
<dbReference type="Pfam" id="PF07870">
    <property type="entry name" value="DUF1657"/>
    <property type="match status" value="1"/>
</dbReference>
<feature type="transmembrane region" description="Helical" evidence="7">
    <location>
        <begin position="6"/>
        <end position="26"/>
    </location>
</feature>
<name>A0AA45WJ74_9BACL</name>
<evidence type="ECO:0000313" key="10">
    <source>
        <dbReference type="Proteomes" id="UP001157946"/>
    </source>
</evidence>
<comment type="similarity">
    <text evidence="2">Belongs to the UPF0702 family.</text>
</comment>
<dbReference type="Gene3D" id="3.30.240.20">
    <property type="entry name" value="bsu07140 like domains"/>
    <property type="match status" value="2"/>
</dbReference>
<evidence type="ECO:0000259" key="8">
    <source>
        <dbReference type="Pfam" id="PF04239"/>
    </source>
</evidence>
<dbReference type="PANTHER" id="PTHR34582">
    <property type="entry name" value="UPF0702 TRANSMEMBRANE PROTEIN YCAP"/>
    <property type="match status" value="1"/>
</dbReference>
<comment type="caution">
    <text evidence="9">The sequence shown here is derived from an EMBL/GenBank/DDBJ whole genome shotgun (WGS) entry which is preliminary data.</text>
</comment>
<feature type="transmembrane region" description="Helical" evidence="7">
    <location>
        <begin position="59"/>
        <end position="79"/>
    </location>
</feature>
<evidence type="ECO:0000313" key="9">
    <source>
        <dbReference type="EMBL" id="SMP02261.1"/>
    </source>
</evidence>
<reference evidence="9" key="1">
    <citation type="submission" date="2017-05" db="EMBL/GenBank/DDBJ databases">
        <authorList>
            <person name="Varghese N."/>
            <person name="Submissions S."/>
        </authorList>
    </citation>
    <scope>NUCLEOTIDE SEQUENCE</scope>
    <source>
        <strain evidence="9">DSM 45262</strain>
    </source>
</reference>
<dbReference type="Pfam" id="PF04239">
    <property type="entry name" value="DUF421"/>
    <property type="match status" value="1"/>
</dbReference>
<keyword evidence="5 7" id="KW-1133">Transmembrane helix</keyword>
<keyword evidence="3" id="KW-1003">Cell membrane</keyword>
<evidence type="ECO:0000256" key="6">
    <source>
        <dbReference type="ARBA" id="ARBA00023136"/>
    </source>
</evidence>
<dbReference type="EMBL" id="FXTU01000001">
    <property type="protein sequence ID" value="SMP02261.1"/>
    <property type="molecule type" value="Genomic_DNA"/>
</dbReference>
<proteinExistence type="inferred from homology"/>